<feature type="non-terminal residue" evidence="2">
    <location>
        <position position="199"/>
    </location>
</feature>
<name>A0A558HBQ4_9GAMM</name>
<organism evidence="2 3">
    <name type="scientific">Cobetia crustatorum</name>
    <dbReference type="NCBI Taxonomy" id="553385"/>
    <lineage>
        <taxon>Bacteria</taxon>
        <taxon>Pseudomonadati</taxon>
        <taxon>Pseudomonadota</taxon>
        <taxon>Gammaproteobacteria</taxon>
        <taxon>Oceanospirillales</taxon>
        <taxon>Halomonadaceae</taxon>
        <taxon>Cobetia</taxon>
    </lineage>
</organism>
<keyword evidence="3" id="KW-1185">Reference proteome</keyword>
<dbReference type="InterPro" id="IPR043502">
    <property type="entry name" value="DNA/RNA_pol_sf"/>
</dbReference>
<dbReference type="RefSeq" id="WP_144728139.1">
    <property type="nucleotide sequence ID" value="NZ_CAWOWR010000135.1"/>
</dbReference>
<dbReference type="EMBL" id="VNFH01000073">
    <property type="protein sequence ID" value="TVU66563.1"/>
    <property type="molecule type" value="Genomic_DNA"/>
</dbReference>
<feature type="domain" description="Reverse transcriptase/retrotransposon-derived protein RNase H-like" evidence="1">
    <location>
        <begin position="3"/>
        <end position="101"/>
    </location>
</feature>
<sequence>MEWTPECEQAFQQLKQYLGSPPLLSKPEEGEPLFLYLAVSASAVSSALIREVGGRQLPVYYVSKALVSAETRYSLLEQLALSLVTSARRLRPYFQAHPVIVVTDSPLRQVLQKPEVSGRITKWAIELGEFDIQFRPRTAIKGQAVADFIAKFTKPDTGEAGNEDMVGPTPLNDQKAAPDPGWVLYVDGSSNVRGAGAGV</sequence>
<dbReference type="InterPro" id="IPR043128">
    <property type="entry name" value="Rev_trsase/Diguanyl_cyclase"/>
</dbReference>
<dbReference type="SUPFAM" id="SSF56672">
    <property type="entry name" value="DNA/RNA polymerases"/>
    <property type="match status" value="1"/>
</dbReference>
<accession>A0A558HBQ4</accession>
<evidence type="ECO:0000259" key="1">
    <source>
        <dbReference type="Pfam" id="PF17919"/>
    </source>
</evidence>
<dbReference type="InterPro" id="IPR041577">
    <property type="entry name" value="RT_RNaseH_2"/>
</dbReference>
<dbReference type="Gene3D" id="3.30.70.270">
    <property type="match status" value="1"/>
</dbReference>
<comment type="caution">
    <text evidence="2">The sequence shown here is derived from an EMBL/GenBank/DDBJ whole genome shotgun (WGS) entry which is preliminary data.</text>
</comment>
<reference evidence="2 3" key="1">
    <citation type="submission" date="2019-07" db="EMBL/GenBank/DDBJ databases">
        <title>Diversity of Bacteria from Kongsfjorden, Arctic.</title>
        <authorList>
            <person name="Yu Y."/>
        </authorList>
    </citation>
    <scope>NUCLEOTIDE SEQUENCE [LARGE SCALE GENOMIC DNA]</scope>
    <source>
        <strain evidence="2 3">SM1923</strain>
    </source>
</reference>
<dbReference type="OrthoDB" id="9850539at2"/>
<evidence type="ECO:0000313" key="3">
    <source>
        <dbReference type="Proteomes" id="UP000319941"/>
    </source>
</evidence>
<evidence type="ECO:0000313" key="2">
    <source>
        <dbReference type="EMBL" id="TVU66563.1"/>
    </source>
</evidence>
<dbReference type="AlphaFoldDB" id="A0A558HBQ4"/>
<proteinExistence type="predicted"/>
<gene>
    <name evidence="2" type="ORF">FQP86_17750</name>
</gene>
<dbReference type="Pfam" id="PF17919">
    <property type="entry name" value="RT_RNaseH_2"/>
    <property type="match status" value="1"/>
</dbReference>
<dbReference type="PANTHER" id="PTHR48475">
    <property type="entry name" value="RIBONUCLEASE H"/>
    <property type="match status" value="1"/>
</dbReference>
<dbReference type="PANTHER" id="PTHR48475:SF2">
    <property type="entry name" value="RIBONUCLEASE H"/>
    <property type="match status" value="1"/>
</dbReference>
<dbReference type="Proteomes" id="UP000319941">
    <property type="component" value="Unassembled WGS sequence"/>
</dbReference>
<protein>
    <recommendedName>
        <fullName evidence="1">Reverse transcriptase/retrotransposon-derived protein RNase H-like domain-containing protein</fullName>
    </recommendedName>
</protein>